<keyword evidence="1" id="KW-0812">Transmembrane</keyword>
<gene>
    <name evidence="2" type="ORF">FRACYDRAFT_242209</name>
</gene>
<evidence type="ECO:0008006" key="4">
    <source>
        <dbReference type="Google" id="ProtNLM"/>
    </source>
</evidence>
<keyword evidence="3" id="KW-1185">Reference proteome</keyword>
<accession>A0A1E7F6N3</accession>
<organism evidence="2 3">
    <name type="scientific">Fragilariopsis cylindrus CCMP1102</name>
    <dbReference type="NCBI Taxonomy" id="635003"/>
    <lineage>
        <taxon>Eukaryota</taxon>
        <taxon>Sar</taxon>
        <taxon>Stramenopiles</taxon>
        <taxon>Ochrophyta</taxon>
        <taxon>Bacillariophyta</taxon>
        <taxon>Bacillariophyceae</taxon>
        <taxon>Bacillariophycidae</taxon>
        <taxon>Bacillariales</taxon>
        <taxon>Bacillariaceae</taxon>
        <taxon>Fragilariopsis</taxon>
    </lineage>
</organism>
<sequence length="324" mass="36051">MSFLPIAATVTEFFEQHVITPFPLLLPYGLKCVISHIVLYITFKYLLPSASVTTTSRQSSSSSKDDDDYNYPWKLSPAFTANRIVAFCVMSHWSYLGLNHVWSYDYNNEEGAAKTFIPAGFDIAQIAMGTLLVWDIPSSLIGGSGPTDIMMHIHHIGMVLVTACVLGVIGTSDYSISNTNIVGTHVAPIFLGAIEFSSIPLQIVDLCHPKKSPHWYKYVDNNNMSTTSMSFQKLCSSVNEISRILFAVLFLITRGFYFPYVVVTIAIPDFNAEGSLPSMVLLYMSILFSLLQMYWATLVVGQVKRAFFPSGGESKKNNRKSKDE</sequence>
<dbReference type="EMBL" id="KV784361">
    <property type="protein sequence ID" value="OEU13858.1"/>
    <property type="molecule type" value="Genomic_DNA"/>
</dbReference>
<evidence type="ECO:0000313" key="3">
    <source>
        <dbReference type="Proteomes" id="UP000095751"/>
    </source>
</evidence>
<protein>
    <recommendedName>
        <fullName evidence="4">TLC domain-containing protein</fullName>
    </recommendedName>
</protein>
<name>A0A1E7F6N3_9STRA</name>
<keyword evidence="1" id="KW-1133">Transmembrane helix</keyword>
<proteinExistence type="predicted"/>
<dbReference type="AlphaFoldDB" id="A0A1E7F6N3"/>
<dbReference type="OrthoDB" id="46603at2759"/>
<keyword evidence="1" id="KW-0472">Membrane</keyword>
<reference evidence="2 3" key="1">
    <citation type="submission" date="2016-09" db="EMBL/GenBank/DDBJ databases">
        <title>Extensive genetic diversity and differential bi-allelic expression allows diatom success in the polar Southern Ocean.</title>
        <authorList>
            <consortium name="DOE Joint Genome Institute"/>
            <person name="Mock T."/>
            <person name="Otillar R.P."/>
            <person name="Strauss J."/>
            <person name="Dupont C."/>
            <person name="Frickenhaus S."/>
            <person name="Maumus F."/>
            <person name="Mcmullan M."/>
            <person name="Sanges R."/>
            <person name="Schmutz J."/>
            <person name="Toseland A."/>
            <person name="Valas R."/>
            <person name="Veluchamy A."/>
            <person name="Ward B.J."/>
            <person name="Allen A."/>
            <person name="Barry K."/>
            <person name="Falciatore A."/>
            <person name="Ferrante M."/>
            <person name="Fortunato A.E."/>
            <person name="Gloeckner G."/>
            <person name="Gruber A."/>
            <person name="Hipkin R."/>
            <person name="Janech M."/>
            <person name="Kroth P."/>
            <person name="Leese F."/>
            <person name="Lindquist E."/>
            <person name="Lyon B.R."/>
            <person name="Martin J."/>
            <person name="Mayer C."/>
            <person name="Parker M."/>
            <person name="Quesneville H."/>
            <person name="Raymond J."/>
            <person name="Uhlig C."/>
            <person name="Valentin K.U."/>
            <person name="Worden A.Z."/>
            <person name="Armbrust E.V."/>
            <person name="Bowler C."/>
            <person name="Green B."/>
            <person name="Moulton V."/>
            <person name="Van Oosterhout C."/>
            <person name="Grigoriev I."/>
        </authorList>
    </citation>
    <scope>NUCLEOTIDE SEQUENCE [LARGE SCALE GENOMIC DNA]</scope>
    <source>
        <strain evidence="2 3">CCMP1102</strain>
    </source>
</reference>
<dbReference type="KEGG" id="fcy:FRACYDRAFT_242209"/>
<evidence type="ECO:0000256" key="1">
    <source>
        <dbReference type="SAM" id="Phobius"/>
    </source>
</evidence>
<feature type="transmembrane region" description="Helical" evidence="1">
    <location>
        <begin position="244"/>
        <end position="268"/>
    </location>
</feature>
<evidence type="ECO:0000313" key="2">
    <source>
        <dbReference type="EMBL" id="OEU13858.1"/>
    </source>
</evidence>
<feature type="transmembrane region" description="Helical" evidence="1">
    <location>
        <begin position="28"/>
        <end position="47"/>
    </location>
</feature>
<feature type="transmembrane region" description="Helical" evidence="1">
    <location>
        <begin position="280"/>
        <end position="300"/>
    </location>
</feature>
<dbReference type="InParanoid" id="A0A1E7F6N3"/>
<dbReference type="Proteomes" id="UP000095751">
    <property type="component" value="Unassembled WGS sequence"/>
</dbReference>